<dbReference type="EMBL" id="CAUYUJ010011750">
    <property type="protein sequence ID" value="CAK0832524.1"/>
    <property type="molecule type" value="Genomic_DNA"/>
</dbReference>
<dbReference type="Proteomes" id="UP001189429">
    <property type="component" value="Unassembled WGS sequence"/>
</dbReference>
<comment type="caution">
    <text evidence="2">The sequence shown here is derived from an EMBL/GenBank/DDBJ whole genome shotgun (WGS) entry which is preliminary data.</text>
</comment>
<gene>
    <name evidence="2" type="ORF">PCOR1329_LOCUS30516</name>
</gene>
<evidence type="ECO:0000256" key="1">
    <source>
        <dbReference type="SAM" id="MobiDB-lite"/>
    </source>
</evidence>
<keyword evidence="3" id="KW-1185">Reference proteome</keyword>
<evidence type="ECO:0000313" key="2">
    <source>
        <dbReference type="EMBL" id="CAK0832524.1"/>
    </source>
</evidence>
<proteinExistence type="predicted"/>
<feature type="region of interest" description="Disordered" evidence="1">
    <location>
        <begin position="49"/>
        <end position="111"/>
    </location>
</feature>
<feature type="non-terminal residue" evidence="2">
    <location>
        <position position="1"/>
    </location>
</feature>
<accession>A0ABN9SL48</accession>
<name>A0ABN9SL48_9DINO</name>
<protein>
    <submittedName>
        <fullName evidence="2">Uncharacterized protein</fullName>
    </submittedName>
</protein>
<sequence>VRWQPAAHAAARARAGVLGRRPRRLGRGGVRRRRVGWEGLLQAQQEERWQGRWQGGGEATRQQGQEPGQGQGRRFRDVSATLDQRGPGVPQAPSHRRGKNDTAVQADSSDRRCTPRAALSALTLALGACQRGGPATILDIRADL</sequence>
<reference evidence="2" key="1">
    <citation type="submission" date="2023-10" db="EMBL/GenBank/DDBJ databases">
        <authorList>
            <person name="Chen Y."/>
            <person name="Shah S."/>
            <person name="Dougan E. K."/>
            <person name="Thang M."/>
            <person name="Chan C."/>
        </authorList>
    </citation>
    <scope>NUCLEOTIDE SEQUENCE [LARGE SCALE GENOMIC DNA]</scope>
</reference>
<organism evidence="2 3">
    <name type="scientific">Prorocentrum cordatum</name>
    <dbReference type="NCBI Taxonomy" id="2364126"/>
    <lineage>
        <taxon>Eukaryota</taxon>
        <taxon>Sar</taxon>
        <taxon>Alveolata</taxon>
        <taxon>Dinophyceae</taxon>
        <taxon>Prorocentrales</taxon>
        <taxon>Prorocentraceae</taxon>
        <taxon>Prorocentrum</taxon>
    </lineage>
</organism>
<evidence type="ECO:0000313" key="3">
    <source>
        <dbReference type="Proteomes" id="UP001189429"/>
    </source>
</evidence>